<protein>
    <recommendedName>
        <fullName evidence="5">Helitron helicase-like domain-containing protein</fullName>
    </recommendedName>
</protein>
<feature type="signal peptide" evidence="2">
    <location>
        <begin position="1"/>
        <end position="17"/>
    </location>
</feature>
<keyword evidence="4" id="KW-1185">Reference proteome</keyword>
<evidence type="ECO:0000313" key="3">
    <source>
        <dbReference type="EMBL" id="EPS93026.1"/>
    </source>
</evidence>
<evidence type="ECO:0008006" key="5">
    <source>
        <dbReference type="Google" id="ProtNLM"/>
    </source>
</evidence>
<evidence type="ECO:0000256" key="1">
    <source>
        <dbReference type="SAM" id="MobiDB-lite"/>
    </source>
</evidence>
<keyword evidence="2" id="KW-0732">Signal</keyword>
<dbReference type="HOGENOM" id="CLU_034012_0_0_1"/>
<sequence>MTLHLHLMLWIVNSLSPQEIRDRIMDPTSDFQQKMVEYLEGVHQAEFMDSTMTEVQEHIQKQQESDHYQDPTLTLPDPPPSVHKHDCKDSSTCDICSANQSWWAQFKETVNDIVYKSHRHQCSTAPGGCKVDKKTGKLLKVCKRRFPRPVRPCTVMDPDSGALLMKQGEARLNSYSPTLTYLLRCNSDVTSLLSGTAIKAITAYVTDYITKTPLKTHAMFTAVKTVFSR</sequence>
<feature type="region of interest" description="Disordered" evidence="1">
    <location>
        <begin position="53"/>
        <end position="83"/>
    </location>
</feature>
<evidence type="ECO:0000256" key="2">
    <source>
        <dbReference type="SAM" id="SignalP"/>
    </source>
</evidence>
<dbReference type="STRING" id="743788.S8DHK2"/>
<feature type="compositionally biased region" description="Basic and acidic residues" evidence="1">
    <location>
        <begin position="55"/>
        <end position="69"/>
    </location>
</feature>
<dbReference type="EMBL" id="KE504306">
    <property type="protein sequence ID" value="EPS93026.1"/>
    <property type="molecule type" value="Genomic_DNA"/>
</dbReference>
<name>S8DHK2_FOMSC</name>
<dbReference type="AlphaFoldDB" id="S8DHK2"/>
<feature type="chain" id="PRO_5004562297" description="Helitron helicase-like domain-containing protein" evidence="2">
    <location>
        <begin position="18"/>
        <end position="229"/>
    </location>
</feature>
<accession>S8DHK2</accession>
<dbReference type="eggNOG" id="ENOG502R1BT">
    <property type="taxonomic scope" value="Eukaryota"/>
</dbReference>
<dbReference type="OrthoDB" id="3229882at2759"/>
<dbReference type="InParanoid" id="S8DHK2"/>
<organism evidence="3 4">
    <name type="scientific">Fomitopsis schrenkii</name>
    <name type="common">Brown rot fungus</name>
    <dbReference type="NCBI Taxonomy" id="2126942"/>
    <lineage>
        <taxon>Eukaryota</taxon>
        <taxon>Fungi</taxon>
        <taxon>Dikarya</taxon>
        <taxon>Basidiomycota</taxon>
        <taxon>Agaricomycotina</taxon>
        <taxon>Agaricomycetes</taxon>
        <taxon>Polyporales</taxon>
        <taxon>Fomitopsis</taxon>
    </lineage>
</organism>
<reference evidence="3 4" key="1">
    <citation type="journal article" date="2012" name="Science">
        <title>The Paleozoic origin of enzymatic lignin decomposition reconstructed from 31 fungal genomes.</title>
        <authorList>
            <person name="Floudas D."/>
            <person name="Binder M."/>
            <person name="Riley R."/>
            <person name="Barry K."/>
            <person name="Blanchette R.A."/>
            <person name="Henrissat B."/>
            <person name="Martinez A.T."/>
            <person name="Otillar R."/>
            <person name="Spatafora J.W."/>
            <person name="Yadav J.S."/>
            <person name="Aerts A."/>
            <person name="Benoit I."/>
            <person name="Boyd A."/>
            <person name="Carlson A."/>
            <person name="Copeland A."/>
            <person name="Coutinho P.M."/>
            <person name="de Vries R.P."/>
            <person name="Ferreira P."/>
            <person name="Findley K."/>
            <person name="Foster B."/>
            <person name="Gaskell J."/>
            <person name="Glotzer D."/>
            <person name="Gorecki P."/>
            <person name="Heitman J."/>
            <person name="Hesse C."/>
            <person name="Hori C."/>
            <person name="Igarashi K."/>
            <person name="Jurgens J.A."/>
            <person name="Kallen N."/>
            <person name="Kersten P."/>
            <person name="Kohler A."/>
            <person name="Kuees U."/>
            <person name="Kumar T.K.A."/>
            <person name="Kuo A."/>
            <person name="LaButti K."/>
            <person name="Larrondo L.F."/>
            <person name="Lindquist E."/>
            <person name="Ling A."/>
            <person name="Lombard V."/>
            <person name="Lucas S."/>
            <person name="Lundell T."/>
            <person name="Martin R."/>
            <person name="McLaughlin D.J."/>
            <person name="Morgenstern I."/>
            <person name="Morin E."/>
            <person name="Murat C."/>
            <person name="Nagy L.G."/>
            <person name="Nolan M."/>
            <person name="Ohm R.A."/>
            <person name="Patyshakuliyeva A."/>
            <person name="Rokas A."/>
            <person name="Ruiz-Duenas F.J."/>
            <person name="Sabat G."/>
            <person name="Salamov A."/>
            <person name="Samejima M."/>
            <person name="Schmutz J."/>
            <person name="Slot J.C."/>
            <person name="St John F."/>
            <person name="Stenlid J."/>
            <person name="Sun H."/>
            <person name="Sun S."/>
            <person name="Syed K."/>
            <person name="Tsang A."/>
            <person name="Wiebenga A."/>
            <person name="Young D."/>
            <person name="Pisabarro A."/>
            <person name="Eastwood D.C."/>
            <person name="Martin F."/>
            <person name="Cullen D."/>
            <person name="Grigoriev I.V."/>
            <person name="Hibbett D.S."/>
        </authorList>
    </citation>
    <scope>NUCLEOTIDE SEQUENCE</scope>
    <source>
        <strain evidence="4">FP-58527</strain>
    </source>
</reference>
<evidence type="ECO:0000313" key="4">
    <source>
        <dbReference type="Proteomes" id="UP000015241"/>
    </source>
</evidence>
<feature type="non-terminal residue" evidence="3">
    <location>
        <position position="229"/>
    </location>
</feature>
<dbReference type="Proteomes" id="UP000015241">
    <property type="component" value="Unassembled WGS sequence"/>
</dbReference>
<gene>
    <name evidence="3" type="ORF">FOMPIDRAFT_1093331</name>
</gene>
<proteinExistence type="predicted"/>